<evidence type="ECO:0000256" key="2">
    <source>
        <dbReference type="SAM" id="SignalP"/>
    </source>
</evidence>
<dbReference type="SUPFAM" id="SSF57184">
    <property type="entry name" value="Growth factor receptor domain"/>
    <property type="match status" value="1"/>
</dbReference>
<evidence type="ECO:0000256" key="1">
    <source>
        <dbReference type="ARBA" id="ARBA00023157"/>
    </source>
</evidence>
<evidence type="ECO:0000259" key="3">
    <source>
        <dbReference type="SMART" id="SM00121"/>
    </source>
</evidence>
<gene>
    <name evidence="4" type="ORF">MCOR_48517</name>
</gene>
<dbReference type="OrthoDB" id="9984807at2759"/>
<dbReference type="SMART" id="SM00121">
    <property type="entry name" value="IB"/>
    <property type="match status" value="1"/>
</dbReference>
<keyword evidence="5" id="KW-1185">Reference proteome</keyword>
<proteinExistence type="predicted"/>
<sequence length="258" mass="29102">MKTYTTIYVVFIILFFVEYANCHRCHNKCRHFLTHHSCPVLVNKNCEIVRRFCGCCDECALNLDEKCSANTPRCASGLMCVNSKGEALKIVHHSLKDYVGFCQNVVMSPVAIVKAQIKKKKKKEKAKNIYFSDIFIVIHIESASFLLTCIHGGKQNILKRIGCSIKYQQNLVFILESPCCEFYLGAKASQSSPDFRLQEKQQLHGILSNSHPVGVAPHLIPSQEAHGSFGSSDETTETMTTHKINPKFMTLEIHMCQV</sequence>
<accession>A0A6J8E8L9</accession>
<reference evidence="4 5" key="1">
    <citation type="submission" date="2020-06" db="EMBL/GenBank/DDBJ databases">
        <authorList>
            <person name="Li R."/>
            <person name="Bekaert M."/>
        </authorList>
    </citation>
    <scope>NUCLEOTIDE SEQUENCE [LARGE SCALE GENOMIC DNA]</scope>
    <source>
        <strain evidence="5">wild</strain>
    </source>
</reference>
<feature type="signal peptide" evidence="2">
    <location>
        <begin position="1"/>
        <end position="22"/>
    </location>
</feature>
<dbReference type="EMBL" id="CACVKT020008520">
    <property type="protein sequence ID" value="CAC5415855.1"/>
    <property type="molecule type" value="Genomic_DNA"/>
</dbReference>
<protein>
    <submittedName>
        <fullName evidence="4">IGFBP2</fullName>
    </submittedName>
</protein>
<dbReference type="AlphaFoldDB" id="A0A6J8E8L9"/>
<feature type="domain" description="IGFBP N-terminal" evidence="3">
    <location>
        <begin position="20"/>
        <end position="104"/>
    </location>
</feature>
<organism evidence="4 5">
    <name type="scientific">Mytilus coruscus</name>
    <name type="common">Sea mussel</name>
    <dbReference type="NCBI Taxonomy" id="42192"/>
    <lineage>
        <taxon>Eukaryota</taxon>
        <taxon>Metazoa</taxon>
        <taxon>Spiralia</taxon>
        <taxon>Lophotrochozoa</taxon>
        <taxon>Mollusca</taxon>
        <taxon>Bivalvia</taxon>
        <taxon>Autobranchia</taxon>
        <taxon>Pteriomorphia</taxon>
        <taxon>Mytilida</taxon>
        <taxon>Mytiloidea</taxon>
        <taxon>Mytilidae</taxon>
        <taxon>Mytilinae</taxon>
        <taxon>Mytilus</taxon>
    </lineage>
</organism>
<dbReference type="Proteomes" id="UP000507470">
    <property type="component" value="Unassembled WGS sequence"/>
</dbReference>
<dbReference type="Gene3D" id="4.10.40.20">
    <property type="match status" value="1"/>
</dbReference>
<keyword evidence="1" id="KW-1015">Disulfide bond</keyword>
<dbReference type="GO" id="GO:0005576">
    <property type="term" value="C:extracellular region"/>
    <property type="evidence" value="ECO:0007669"/>
    <property type="project" value="InterPro"/>
</dbReference>
<evidence type="ECO:0000313" key="5">
    <source>
        <dbReference type="Proteomes" id="UP000507470"/>
    </source>
</evidence>
<dbReference type="InterPro" id="IPR000867">
    <property type="entry name" value="IGFBP-like"/>
</dbReference>
<dbReference type="InterPro" id="IPR009030">
    <property type="entry name" value="Growth_fac_rcpt_cys_sf"/>
</dbReference>
<feature type="chain" id="PRO_5026927441" evidence="2">
    <location>
        <begin position="23"/>
        <end position="258"/>
    </location>
</feature>
<keyword evidence="2" id="KW-0732">Signal</keyword>
<name>A0A6J8E8L9_MYTCO</name>
<evidence type="ECO:0000313" key="4">
    <source>
        <dbReference type="EMBL" id="CAC5415855.1"/>
    </source>
</evidence>